<accession>A0A9W9YAJ5</accession>
<evidence type="ECO:0000256" key="2">
    <source>
        <dbReference type="SAM" id="SignalP"/>
    </source>
</evidence>
<comment type="caution">
    <text evidence="3">The sequence shown here is derived from an EMBL/GenBank/DDBJ whole genome shotgun (WGS) entry which is preliminary data.</text>
</comment>
<dbReference type="EMBL" id="MU827795">
    <property type="protein sequence ID" value="KAJ7328647.1"/>
    <property type="molecule type" value="Genomic_DNA"/>
</dbReference>
<feature type="region of interest" description="Disordered" evidence="1">
    <location>
        <begin position="75"/>
        <end position="99"/>
    </location>
</feature>
<evidence type="ECO:0000313" key="3">
    <source>
        <dbReference type="EMBL" id="KAJ7328647.1"/>
    </source>
</evidence>
<keyword evidence="4" id="KW-1185">Reference proteome</keyword>
<proteinExistence type="predicted"/>
<keyword evidence="2" id="KW-0732">Signal</keyword>
<organism evidence="3 4">
    <name type="scientific">Desmophyllum pertusum</name>
    <dbReference type="NCBI Taxonomy" id="174260"/>
    <lineage>
        <taxon>Eukaryota</taxon>
        <taxon>Metazoa</taxon>
        <taxon>Cnidaria</taxon>
        <taxon>Anthozoa</taxon>
        <taxon>Hexacorallia</taxon>
        <taxon>Scleractinia</taxon>
        <taxon>Caryophylliina</taxon>
        <taxon>Caryophylliidae</taxon>
        <taxon>Desmophyllum</taxon>
    </lineage>
</organism>
<sequence>MDILRCLLFILALQLSVFYSHANVTSVKKKKSLNKPHGGHVANKGGWSTLHSRNTSHPNISPVVVSSENVPQQEAMIVPAYPVESIRDEKKENEGERRT</sequence>
<name>A0A9W9YAJ5_9CNID</name>
<protein>
    <submittedName>
        <fullName evidence="3">Uncharacterized protein</fullName>
    </submittedName>
</protein>
<feature type="compositionally biased region" description="Basic and acidic residues" evidence="1">
    <location>
        <begin position="85"/>
        <end position="99"/>
    </location>
</feature>
<dbReference type="AlphaFoldDB" id="A0A9W9YAJ5"/>
<feature type="compositionally biased region" description="Polar residues" evidence="1">
    <location>
        <begin position="49"/>
        <end position="63"/>
    </location>
</feature>
<feature type="chain" id="PRO_5040723138" evidence="2">
    <location>
        <begin position="23"/>
        <end position="99"/>
    </location>
</feature>
<reference evidence="3" key="1">
    <citation type="submission" date="2023-01" db="EMBL/GenBank/DDBJ databases">
        <title>Genome assembly of the deep-sea coral Lophelia pertusa.</title>
        <authorList>
            <person name="Herrera S."/>
            <person name="Cordes E."/>
        </authorList>
    </citation>
    <scope>NUCLEOTIDE SEQUENCE</scope>
    <source>
        <strain evidence="3">USNM1676648</strain>
        <tissue evidence="3">Polyp</tissue>
    </source>
</reference>
<evidence type="ECO:0000256" key="1">
    <source>
        <dbReference type="SAM" id="MobiDB-lite"/>
    </source>
</evidence>
<dbReference type="Proteomes" id="UP001163046">
    <property type="component" value="Unassembled WGS sequence"/>
</dbReference>
<feature type="signal peptide" evidence="2">
    <location>
        <begin position="1"/>
        <end position="22"/>
    </location>
</feature>
<feature type="region of interest" description="Disordered" evidence="1">
    <location>
        <begin position="30"/>
        <end position="63"/>
    </location>
</feature>
<gene>
    <name evidence="3" type="ORF">OS493_023918</name>
</gene>
<evidence type="ECO:0000313" key="4">
    <source>
        <dbReference type="Proteomes" id="UP001163046"/>
    </source>
</evidence>